<evidence type="ECO:0000313" key="2">
    <source>
        <dbReference type="EMBL" id="CAF1483421.1"/>
    </source>
</evidence>
<sequence>MAQPNTVTICHLSCNGILAGMKTITTLLAILQRHNFKIKPVNIHPGCILYVCVHRGSGVDPTPLQQEMMLHIPAGKNKSIQDIQWTFA</sequence>
<comment type="caution">
    <text evidence="2">The sequence shown here is derived from an EMBL/GenBank/DDBJ whole genome shotgun (WGS) entry which is preliminary data.</text>
</comment>
<dbReference type="Proteomes" id="UP000663828">
    <property type="component" value="Unassembled WGS sequence"/>
</dbReference>
<keyword evidence="3" id="KW-1185">Reference proteome</keyword>
<gene>
    <name evidence="1" type="ORF">EDS130_LOCUS24787</name>
    <name evidence="2" type="ORF">XAT740_LOCUS38662</name>
</gene>
<evidence type="ECO:0000313" key="1">
    <source>
        <dbReference type="EMBL" id="CAF1190690.1"/>
    </source>
</evidence>
<accession>A0A815RYV8</accession>
<dbReference type="OrthoDB" id="10027559at2759"/>
<dbReference type="EMBL" id="CAJNOR010004201">
    <property type="protein sequence ID" value="CAF1483421.1"/>
    <property type="molecule type" value="Genomic_DNA"/>
</dbReference>
<dbReference type="AlphaFoldDB" id="A0A815RYV8"/>
<evidence type="ECO:0000313" key="3">
    <source>
        <dbReference type="Proteomes" id="UP000663828"/>
    </source>
</evidence>
<organism evidence="2 3">
    <name type="scientific">Adineta ricciae</name>
    <name type="common">Rotifer</name>
    <dbReference type="NCBI Taxonomy" id="249248"/>
    <lineage>
        <taxon>Eukaryota</taxon>
        <taxon>Metazoa</taxon>
        <taxon>Spiralia</taxon>
        <taxon>Gnathifera</taxon>
        <taxon>Rotifera</taxon>
        <taxon>Eurotatoria</taxon>
        <taxon>Bdelloidea</taxon>
        <taxon>Adinetida</taxon>
        <taxon>Adinetidae</taxon>
        <taxon>Adineta</taxon>
    </lineage>
</organism>
<protein>
    <submittedName>
        <fullName evidence="2">Uncharacterized protein</fullName>
    </submittedName>
</protein>
<dbReference type="Proteomes" id="UP000663852">
    <property type="component" value="Unassembled WGS sequence"/>
</dbReference>
<dbReference type="EMBL" id="CAJNOJ010000142">
    <property type="protein sequence ID" value="CAF1190690.1"/>
    <property type="molecule type" value="Genomic_DNA"/>
</dbReference>
<name>A0A815RYV8_ADIRI</name>
<proteinExistence type="predicted"/>
<reference evidence="2" key="1">
    <citation type="submission" date="2021-02" db="EMBL/GenBank/DDBJ databases">
        <authorList>
            <person name="Nowell W R."/>
        </authorList>
    </citation>
    <scope>NUCLEOTIDE SEQUENCE</scope>
</reference>